<feature type="compositionally biased region" description="Polar residues" evidence="1">
    <location>
        <begin position="11"/>
        <end position="22"/>
    </location>
</feature>
<dbReference type="EMBL" id="BMAV01012206">
    <property type="protein sequence ID" value="GFY58671.1"/>
    <property type="molecule type" value="Genomic_DNA"/>
</dbReference>
<name>A0A8X6XSS7_9ARAC</name>
<comment type="caution">
    <text evidence="2">The sequence shown here is derived from an EMBL/GenBank/DDBJ whole genome shotgun (WGS) entry which is preliminary data.</text>
</comment>
<proteinExistence type="predicted"/>
<keyword evidence="3" id="KW-1185">Reference proteome</keyword>
<evidence type="ECO:0000313" key="3">
    <source>
        <dbReference type="Proteomes" id="UP000886998"/>
    </source>
</evidence>
<evidence type="ECO:0000256" key="1">
    <source>
        <dbReference type="SAM" id="MobiDB-lite"/>
    </source>
</evidence>
<accession>A0A8X6XSS7</accession>
<protein>
    <submittedName>
        <fullName evidence="2">Uncharacterized protein</fullName>
    </submittedName>
</protein>
<feature type="region of interest" description="Disordered" evidence="1">
    <location>
        <begin position="1"/>
        <end position="22"/>
    </location>
</feature>
<dbReference type="Proteomes" id="UP000886998">
    <property type="component" value="Unassembled WGS sequence"/>
</dbReference>
<reference evidence="2" key="1">
    <citation type="submission" date="2020-08" db="EMBL/GenBank/DDBJ databases">
        <title>Multicomponent nature underlies the extraordinary mechanical properties of spider dragline silk.</title>
        <authorList>
            <person name="Kono N."/>
            <person name="Nakamura H."/>
            <person name="Mori M."/>
            <person name="Yoshida Y."/>
            <person name="Ohtoshi R."/>
            <person name="Malay A.D."/>
            <person name="Moran D.A.P."/>
            <person name="Tomita M."/>
            <person name="Numata K."/>
            <person name="Arakawa K."/>
        </authorList>
    </citation>
    <scope>NUCLEOTIDE SEQUENCE</scope>
</reference>
<feature type="compositionally biased region" description="Basic and acidic residues" evidence="1">
    <location>
        <begin position="1"/>
        <end position="10"/>
    </location>
</feature>
<evidence type="ECO:0000313" key="2">
    <source>
        <dbReference type="EMBL" id="GFY58671.1"/>
    </source>
</evidence>
<sequence length="99" mass="10995">MGSEKKDTSRYTKLTVGSSSFHPASSPLDVCLSILTFSFSNRSFQHCLLFPSHPAERTAFLSFPSRAMEANAFPEEPRSVLAPTSVIWASFFKANTHHD</sequence>
<organism evidence="2 3">
    <name type="scientific">Trichonephila inaurata madagascariensis</name>
    <dbReference type="NCBI Taxonomy" id="2747483"/>
    <lineage>
        <taxon>Eukaryota</taxon>
        <taxon>Metazoa</taxon>
        <taxon>Ecdysozoa</taxon>
        <taxon>Arthropoda</taxon>
        <taxon>Chelicerata</taxon>
        <taxon>Arachnida</taxon>
        <taxon>Araneae</taxon>
        <taxon>Araneomorphae</taxon>
        <taxon>Entelegynae</taxon>
        <taxon>Araneoidea</taxon>
        <taxon>Nephilidae</taxon>
        <taxon>Trichonephila</taxon>
        <taxon>Trichonephila inaurata</taxon>
    </lineage>
</organism>
<dbReference type="AlphaFoldDB" id="A0A8X6XSS7"/>
<gene>
    <name evidence="2" type="ORF">TNIN_449151</name>
</gene>